<dbReference type="RefSeq" id="WP_084048372.1">
    <property type="nucleotide sequence ID" value="NZ_FWWU01000009.1"/>
</dbReference>
<keyword evidence="3" id="KW-1185">Reference proteome</keyword>
<dbReference type="Pfam" id="PF22658">
    <property type="entry name" value="YycE-like_N"/>
    <property type="match status" value="1"/>
</dbReference>
<sequence length="136" mass="14975">MNLTPSTHIRIARPSLDLSAAEQFYVQGAGLKVLYRHAGMGEEASLLMLGLPGAGWHLELTRHPVPLVPAPTPDDLLVLYLGEPAPPPSLLERLEAHGGRRVPAFNGYWDTWGLTVQDPDGYRLVLCWRTWQNGAS</sequence>
<dbReference type="STRING" id="695939.SAMN00790413_00766"/>
<dbReference type="InterPro" id="IPR058998">
    <property type="entry name" value="YycE-like_N"/>
</dbReference>
<dbReference type="CDD" id="cd06587">
    <property type="entry name" value="VOC"/>
    <property type="match status" value="1"/>
</dbReference>
<evidence type="ECO:0000313" key="3">
    <source>
        <dbReference type="Proteomes" id="UP000192582"/>
    </source>
</evidence>
<organism evidence="2 3">
    <name type="scientific">Deinococcus hopiensis KR-140</name>
    <dbReference type="NCBI Taxonomy" id="695939"/>
    <lineage>
        <taxon>Bacteria</taxon>
        <taxon>Thermotogati</taxon>
        <taxon>Deinococcota</taxon>
        <taxon>Deinococci</taxon>
        <taxon>Deinococcales</taxon>
        <taxon>Deinococcaceae</taxon>
        <taxon>Deinococcus</taxon>
    </lineage>
</organism>
<dbReference type="SUPFAM" id="SSF54593">
    <property type="entry name" value="Glyoxalase/Bleomycin resistance protein/Dihydroxybiphenyl dioxygenase"/>
    <property type="match status" value="1"/>
</dbReference>
<accession>A0A1W1VAA5</accession>
<gene>
    <name evidence="2" type="ORF">SAMN00790413_00766</name>
</gene>
<proteinExistence type="predicted"/>
<dbReference type="InterPro" id="IPR029068">
    <property type="entry name" value="Glyas_Bleomycin-R_OHBP_Dase"/>
</dbReference>
<dbReference type="PROSITE" id="PS51819">
    <property type="entry name" value="VOC"/>
    <property type="match status" value="1"/>
</dbReference>
<dbReference type="AlphaFoldDB" id="A0A1W1VAA5"/>
<name>A0A1W1VAA5_9DEIO</name>
<feature type="domain" description="VOC" evidence="1">
    <location>
        <begin position="5"/>
        <end position="129"/>
    </location>
</feature>
<dbReference type="Pfam" id="PF22659">
    <property type="entry name" value="YycE-like_C"/>
    <property type="match status" value="1"/>
</dbReference>
<evidence type="ECO:0000259" key="1">
    <source>
        <dbReference type="PROSITE" id="PS51819"/>
    </source>
</evidence>
<dbReference type="Gene3D" id="3.10.180.10">
    <property type="entry name" value="2,3-Dihydroxybiphenyl 1,2-Dioxygenase, domain 1"/>
    <property type="match status" value="1"/>
</dbReference>
<reference evidence="2 3" key="1">
    <citation type="submission" date="2017-04" db="EMBL/GenBank/DDBJ databases">
        <authorList>
            <person name="Afonso C.L."/>
            <person name="Miller P.J."/>
            <person name="Scott M.A."/>
            <person name="Spackman E."/>
            <person name="Goraichik I."/>
            <person name="Dimitrov K.M."/>
            <person name="Suarez D.L."/>
            <person name="Swayne D.E."/>
        </authorList>
    </citation>
    <scope>NUCLEOTIDE SEQUENCE [LARGE SCALE GENOMIC DNA]</scope>
    <source>
        <strain evidence="2 3">KR-140</strain>
    </source>
</reference>
<evidence type="ECO:0000313" key="2">
    <source>
        <dbReference type="EMBL" id="SMB90417.1"/>
    </source>
</evidence>
<dbReference type="InterPro" id="IPR037523">
    <property type="entry name" value="VOC_core"/>
</dbReference>
<dbReference type="Proteomes" id="UP000192582">
    <property type="component" value="Unassembled WGS sequence"/>
</dbReference>
<dbReference type="InterPro" id="IPR058997">
    <property type="entry name" value="YycE-like_C"/>
</dbReference>
<dbReference type="OrthoDB" id="8018325at2"/>
<protein>
    <recommendedName>
        <fullName evidence="1">VOC domain-containing protein</fullName>
    </recommendedName>
</protein>
<dbReference type="EMBL" id="FWWU01000009">
    <property type="protein sequence ID" value="SMB90417.1"/>
    <property type="molecule type" value="Genomic_DNA"/>
</dbReference>